<organism evidence="13 14">
    <name type="scientific">Parnassius mnemosyne</name>
    <name type="common">clouded apollo</name>
    <dbReference type="NCBI Taxonomy" id="213953"/>
    <lineage>
        <taxon>Eukaryota</taxon>
        <taxon>Metazoa</taxon>
        <taxon>Ecdysozoa</taxon>
        <taxon>Arthropoda</taxon>
        <taxon>Hexapoda</taxon>
        <taxon>Insecta</taxon>
        <taxon>Pterygota</taxon>
        <taxon>Neoptera</taxon>
        <taxon>Endopterygota</taxon>
        <taxon>Lepidoptera</taxon>
        <taxon>Glossata</taxon>
        <taxon>Ditrysia</taxon>
        <taxon>Papilionoidea</taxon>
        <taxon>Papilionidae</taxon>
        <taxon>Parnassiinae</taxon>
        <taxon>Parnassini</taxon>
        <taxon>Parnassius</taxon>
        <taxon>Driopa</taxon>
    </lineage>
</organism>
<evidence type="ECO:0000256" key="2">
    <source>
        <dbReference type="ARBA" id="ARBA00005240"/>
    </source>
</evidence>
<name>A0AAV1KS80_9NEOP</name>
<dbReference type="Proteomes" id="UP001314205">
    <property type="component" value="Unassembled WGS sequence"/>
</dbReference>
<dbReference type="GO" id="GO:0003678">
    <property type="term" value="F:DNA helicase activity"/>
    <property type="evidence" value="ECO:0007669"/>
    <property type="project" value="InterPro"/>
</dbReference>
<keyword evidence="9" id="KW-0233">DNA recombination</keyword>
<evidence type="ECO:0000256" key="9">
    <source>
        <dbReference type="ARBA" id="ARBA00023172"/>
    </source>
</evidence>
<evidence type="ECO:0000256" key="6">
    <source>
        <dbReference type="ARBA" id="ARBA00022806"/>
    </source>
</evidence>
<evidence type="ECO:0000256" key="11">
    <source>
        <dbReference type="ARBA" id="ARBA00023242"/>
    </source>
</evidence>
<evidence type="ECO:0000256" key="8">
    <source>
        <dbReference type="ARBA" id="ARBA00023125"/>
    </source>
</evidence>
<dbReference type="Gene3D" id="4.10.970.10">
    <property type="entry name" value="Ku70, bridge and pillars"/>
    <property type="match status" value="1"/>
</dbReference>
<proteinExistence type="inferred from homology"/>
<dbReference type="InterPro" id="IPR006165">
    <property type="entry name" value="Ku70"/>
</dbReference>
<evidence type="ECO:0000256" key="10">
    <source>
        <dbReference type="ARBA" id="ARBA00023204"/>
    </source>
</evidence>
<evidence type="ECO:0000256" key="4">
    <source>
        <dbReference type="ARBA" id="ARBA00022763"/>
    </source>
</evidence>
<dbReference type="InterPro" id="IPR016194">
    <property type="entry name" value="SPOC-like_C_dom_sf"/>
</dbReference>
<dbReference type="InterPro" id="IPR047087">
    <property type="entry name" value="KU70_core_dom"/>
</dbReference>
<dbReference type="SUPFAM" id="SSF53300">
    <property type="entry name" value="vWA-like"/>
    <property type="match status" value="1"/>
</dbReference>
<keyword evidence="6" id="KW-0347">Helicase</keyword>
<dbReference type="NCBIfam" id="TIGR00578">
    <property type="entry name" value="ku70"/>
    <property type="match status" value="1"/>
</dbReference>
<dbReference type="InterPro" id="IPR005161">
    <property type="entry name" value="Ku_N"/>
</dbReference>
<dbReference type="GO" id="GO:0006310">
    <property type="term" value="P:DNA recombination"/>
    <property type="evidence" value="ECO:0007669"/>
    <property type="project" value="UniProtKB-KW"/>
</dbReference>
<keyword evidence="7" id="KW-0067">ATP-binding</keyword>
<evidence type="ECO:0000259" key="12">
    <source>
        <dbReference type="SMART" id="SM00559"/>
    </source>
</evidence>
<evidence type="ECO:0000256" key="1">
    <source>
        <dbReference type="ARBA" id="ARBA00004123"/>
    </source>
</evidence>
<dbReference type="Pfam" id="PF02735">
    <property type="entry name" value="Ku"/>
    <property type="match status" value="1"/>
</dbReference>
<reference evidence="13 14" key="1">
    <citation type="submission" date="2023-11" db="EMBL/GenBank/DDBJ databases">
        <authorList>
            <person name="Hedman E."/>
            <person name="Englund M."/>
            <person name="Stromberg M."/>
            <person name="Nyberg Akerstrom W."/>
            <person name="Nylinder S."/>
            <person name="Jareborg N."/>
            <person name="Kallberg Y."/>
            <person name="Kronander E."/>
        </authorList>
    </citation>
    <scope>NUCLEOTIDE SEQUENCE [LARGE SCALE GENOMIC DNA]</scope>
</reference>
<dbReference type="Pfam" id="PF03730">
    <property type="entry name" value="Ku_C"/>
    <property type="match status" value="1"/>
</dbReference>
<keyword evidence="5" id="KW-0378">Hydrolase</keyword>
<keyword evidence="11" id="KW-0539">Nucleus</keyword>
<evidence type="ECO:0000313" key="14">
    <source>
        <dbReference type="Proteomes" id="UP001314205"/>
    </source>
</evidence>
<dbReference type="Gene3D" id="2.40.290.10">
    <property type="match status" value="1"/>
</dbReference>
<evidence type="ECO:0000256" key="3">
    <source>
        <dbReference type="ARBA" id="ARBA00022741"/>
    </source>
</evidence>
<dbReference type="GO" id="GO:0042162">
    <property type="term" value="F:telomeric DNA binding"/>
    <property type="evidence" value="ECO:0007669"/>
    <property type="project" value="InterPro"/>
</dbReference>
<keyword evidence="14" id="KW-1185">Reference proteome</keyword>
<dbReference type="GO" id="GO:0003684">
    <property type="term" value="F:damaged DNA binding"/>
    <property type="evidence" value="ECO:0007669"/>
    <property type="project" value="InterPro"/>
</dbReference>
<dbReference type="Pfam" id="PF03731">
    <property type="entry name" value="Ku_N"/>
    <property type="match status" value="1"/>
</dbReference>
<dbReference type="GO" id="GO:0043564">
    <property type="term" value="C:Ku70:Ku80 complex"/>
    <property type="evidence" value="ECO:0007669"/>
    <property type="project" value="InterPro"/>
</dbReference>
<gene>
    <name evidence="13" type="ORF">PARMNEM_LOCUS5879</name>
</gene>
<comment type="similarity">
    <text evidence="2">Belongs to the ku70 family.</text>
</comment>
<keyword evidence="10" id="KW-0234">DNA repair</keyword>
<accession>A0AAV1KS80</accession>
<sequence>MDSDDEIEESSKWKGRPGTIILINALEDSSVTAVAQEASCRLIRQYLRSSSAHIIGVTIYGTEQTKSAFNTSNVVDIFPMNVPTLDGYKKLRAANIESYGKAKELILSEVLWHCSKIFKNCNKTLSSKTVIILTQLNNSPIETDRERTLKRVIDLAESYTEIKCINISMNDYPINPFYQKFLIEANKSKDYILPKAIWDSKAIETLMYIHSHRHLAVAKLCFEIGNGLSIGVGVYSLLKSSSQSHHKTSKLDKETNEVVESVTKTTKVTIGSGNSFPKDDNDIKEVPLLKSELLFYQEYGGERIEFTEKEKKAIENPFGPPMIKLLGFKPATILCKEKWFLKSSYFIFPSESVIEGSTIAFKALHKACTEMNTVAICILCTRVNARPTIVALVPCTNPLDLDIEIGFDVIFIPFIENVRDIPAFDNTDQNIVVENAHKVLMKDMLTSLQFDYKADMFENPKLQSEYRAIEAKSLQEENMEPFVDTTKPNLEKFQDIRDDLFEELFGPFGVLSIKRSKNENESSINTKKVKSEDINEDELQEKISNKTVDSYTITQLKNILKNKSTSEVPAMTGLKKNALVNLVYKHCK</sequence>
<dbReference type="InterPro" id="IPR006164">
    <property type="entry name" value="DNA_bd_Ku70/Ku80"/>
</dbReference>
<keyword evidence="4" id="KW-0227">DNA damage</keyword>
<dbReference type="PIRSF" id="PIRSF003033">
    <property type="entry name" value="Ku70"/>
    <property type="match status" value="1"/>
</dbReference>
<dbReference type="InterPro" id="IPR027388">
    <property type="entry name" value="Ku70_bridge/pillars_dom_sf"/>
</dbReference>
<dbReference type="InterPro" id="IPR005160">
    <property type="entry name" value="Ku_C"/>
</dbReference>
<dbReference type="GO" id="GO:0003690">
    <property type="term" value="F:double-stranded DNA binding"/>
    <property type="evidence" value="ECO:0007669"/>
    <property type="project" value="TreeGrafter"/>
</dbReference>
<dbReference type="AlphaFoldDB" id="A0AAV1KS80"/>
<dbReference type="Gene3D" id="1.10.1600.10">
    <property type="match status" value="1"/>
</dbReference>
<feature type="domain" description="Ku" evidence="12">
    <location>
        <begin position="285"/>
        <end position="429"/>
    </location>
</feature>
<dbReference type="Gene3D" id="3.40.50.410">
    <property type="entry name" value="von Willebrand factor, type A domain"/>
    <property type="match status" value="1"/>
</dbReference>
<protein>
    <recommendedName>
        <fullName evidence="12">Ku domain-containing protein</fullName>
    </recommendedName>
</protein>
<dbReference type="CDD" id="cd00788">
    <property type="entry name" value="KU70"/>
    <property type="match status" value="1"/>
</dbReference>
<dbReference type="GO" id="GO:0005524">
    <property type="term" value="F:ATP binding"/>
    <property type="evidence" value="ECO:0007669"/>
    <property type="project" value="UniProtKB-KW"/>
</dbReference>
<dbReference type="GO" id="GO:0000723">
    <property type="term" value="P:telomere maintenance"/>
    <property type="evidence" value="ECO:0007669"/>
    <property type="project" value="InterPro"/>
</dbReference>
<dbReference type="PANTHER" id="PTHR12604:SF2">
    <property type="entry name" value="X-RAY REPAIR CROSS-COMPLEMENTING PROTEIN 6"/>
    <property type="match status" value="1"/>
</dbReference>
<keyword evidence="8" id="KW-0238">DNA-binding</keyword>
<keyword evidence="3" id="KW-0547">Nucleotide-binding</keyword>
<dbReference type="GO" id="GO:0006303">
    <property type="term" value="P:double-strand break repair via nonhomologous end joining"/>
    <property type="evidence" value="ECO:0007669"/>
    <property type="project" value="InterPro"/>
</dbReference>
<evidence type="ECO:0000256" key="5">
    <source>
        <dbReference type="ARBA" id="ARBA00022801"/>
    </source>
</evidence>
<dbReference type="InterPro" id="IPR036465">
    <property type="entry name" value="vWFA_dom_sf"/>
</dbReference>
<evidence type="ECO:0000256" key="7">
    <source>
        <dbReference type="ARBA" id="ARBA00022840"/>
    </source>
</evidence>
<dbReference type="GO" id="GO:0016787">
    <property type="term" value="F:hydrolase activity"/>
    <property type="evidence" value="ECO:0007669"/>
    <property type="project" value="UniProtKB-KW"/>
</dbReference>
<dbReference type="SMART" id="SM00559">
    <property type="entry name" value="Ku78"/>
    <property type="match status" value="1"/>
</dbReference>
<comment type="subcellular location">
    <subcellularLocation>
        <location evidence="1">Nucleus</location>
    </subcellularLocation>
</comment>
<comment type="caution">
    <text evidence="13">The sequence shown here is derived from an EMBL/GenBank/DDBJ whole genome shotgun (WGS) entry which is preliminary data.</text>
</comment>
<dbReference type="PANTHER" id="PTHR12604">
    <property type="entry name" value="KU AUTOANTIGEN DNA HELICASE"/>
    <property type="match status" value="1"/>
</dbReference>
<evidence type="ECO:0000313" key="13">
    <source>
        <dbReference type="EMBL" id="CAK1584692.1"/>
    </source>
</evidence>
<dbReference type="SUPFAM" id="SSF100939">
    <property type="entry name" value="SPOC domain-like"/>
    <property type="match status" value="1"/>
</dbReference>
<dbReference type="EMBL" id="CAVLGL010000068">
    <property type="protein sequence ID" value="CAK1584692.1"/>
    <property type="molecule type" value="Genomic_DNA"/>
</dbReference>